<dbReference type="EMBL" id="RCHU02000013">
    <property type="protein sequence ID" value="KAL3573481.1"/>
    <property type="molecule type" value="Genomic_DNA"/>
</dbReference>
<accession>A0ACC4B542</accession>
<name>A0ACC4B542_POPAL</name>
<reference evidence="1 2" key="1">
    <citation type="journal article" date="2024" name="Plant Biotechnol. J.">
        <title>Genome and CRISPR/Cas9 system of a widespread forest tree (Populus alba) in the world.</title>
        <authorList>
            <person name="Liu Y.J."/>
            <person name="Jiang P.F."/>
            <person name="Han X.M."/>
            <person name="Li X.Y."/>
            <person name="Wang H.M."/>
            <person name="Wang Y.J."/>
            <person name="Wang X.X."/>
            <person name="Zeng Q.Y."/>
        </authorList>
    </citation>
    <scope>NUCLEOTIDE SEQUENCE [LARGE SCALE GENOMIC DNA]</scope>
    <source>
        <strain evidence="2">cv. PAL-ZL1</strain>
    </source>
</reference>
<dbReference type="Proteomes" id="UP000309997">
    <property type="component" value="Unassembled WGS sequence"/>
</dbReference>
<gene>
    <name evidence="1" type="ORF">D5086_024094</name>
</gene>
<sequence>MRFISILCKAPDQGEPRMSWAAVHATELTTGVTRKLTPYGIADFILAFSPFGVYTTVAFYGERGWNGEVEELNTNIYIFLTCDGTNRVKATLPNHGPILIESMIVEQVTPPGLHAFTPATFPGQDNMIMGCPCAMQQLAIRKCSIIANCSQPSDTKI</sequence>
<evidence type="ECO:0000313" key="2">
    <source>
        <dbReference type="Proteomes" id="UP000309997"/>
    </source>
</evidence>
<protein>
    <submittedName>
        <fullName evidence="1">Uncharacterized protein</fullName>
    </submittedName>
</protein>
<comment type="caution">
    <text evidence="1">The sequence shown here is derived from an EMBL/GenBank/DDBJ whole genome shotgun (WGS) entry which is preliminary data.</text>
</comment>
<keyword evidence="2" id="KW-1185">Reference proteome</keyword>
<organism evidence="1 2">
    <name type="scientific">Populus alba</name>
    <name type="common">White poplar</name>
    <dbReference type="NCBI Taxonomy" id="43335"/>
    <lineage>
        <taxon>Eukaryota</taxon>
        <taxon>Viridiplantae</taxon>
        <taxon>Streptophyta</taxon>
        <taxon>Embryophyta</taxon>
        <taxon>Tracheophyta</taxon>
        <taxon>Spermatophyta</taxon>
        <taxon>Magnoliopsida</taxon>
        <taxon>eudicotyledons</taxon>
        <taxon>Gunneridae</taxon>
        <taxon>Pentapetalae</taxon>
        <taxon>rosids</taxon>
        <taxon>fabids</taxon>
        <taxon>Malpighiales</taxon>
        <taxon>Salicaceae</taxon>
        <taxon>Saliceae</taxon>
        <taxon>Populus</taxon>
    </lineage>
</organism>
<proteinExistence type="predicted"/>
<evidence type="ECO:0000313" key="1">
    <source>
        <dbReference type="EMBL" id="KAL3573481.1"/>
    </source>
</evidence>